<dbReference type="CDD" id="cd23572">
    <property type="entry name" value="TFP_LU_ECD_PINLYP_rpt2"/>
    <property type="match status" value="1"/>
</dbReference>
<keyword evidence="3" id="KW-0732">Signal</keyword>
<dbReference type="PANTHER" id="PTHR20914:SF25">
    <property type="entry name" value="PHOSPHOLIPASE A2 INHIBITOR AND LY6_PLAUR DOMAIN-CONTAINING PROTEIN"/>
    <property type="match status" value="1"/>
</dbReference>
<evidence type="ECO:0000256" key="2">
    <source>
        <dbReference type="ARBA" id="ARBA00022525"/>
    </source>
</evidence>
<organism evidence="4 5">
    <name type="scientific">Engystomops pustulosus</name>
    <name type="common">Tungara frog</name>
    <name type="synonym">Physalaemus pustulosus</name>
    <dbReference type="NCBI Taxonomy" id="76066"/>
    <lineage>
        <taxon>Eukaryota</taxon>
        <taxon>Metazoa</taxon>
        <taxon>Chordata</taxon>
        <taxon>Craniata</taxon>
        <taxon>Vertebrata</taxon>
        <taxon>Euteleostomi</taxon>
        <taxon>Amphibia</taxon>
        <taxon>Batrachia</taxon>
        <taxon>Anura</taxon>
        <taxon>Neobatrachia</taxon>
        <taxon>Hyloidea</taxon>
        <taxon>Leptodactylidae</taxon>
        <taxon>Leiuperinae</taxon>
        <taxon>Engystomops</taxon>
    </lineage>
</organism>
<evidence type="ECO:0000256" key="1">
    <source>
        <dbReference type="ARBA" id="ARBA00004613"/>
    </source>
</evidence>
<dbReference type="EMBL" id="WNYA01000184">
    <property type="protein sequence ID" value="KAG8549430.1"/>
    <property type="molecule type" value="Genomic_DNA"/>
</dbReference>
<evidence type="ECO:0008006" key="6">
    <source>
        <dbReference type="Google" id="ProtNLM"/>
    </source>
</evidence>
<dbReference type="GO" id="GO:0005576">
    <property type="term" value="C:extracellular region"/>
    <property type="evidence" value="ECO:0007669"/>
    <property type="project" value="UniProtKB-SubCell"/>
</dbReference>
<evidence type="ECO:0000313" key="5">
    <source>
        <dbReference type="Proteomes" id="UP000824782"/>
    </source>
</evidence>
<sequence>MSVRLVILCILLLPLAATSFRLRCANCTSQSLACNHTFMSCPQGDVCGSDFSYDDLGRGYSLSGTRQCINPSVCNITSSESIQRTHSIRVFSCCYTDYCTPSTDRILQMINNTSPNGLVCPTCSSLLSNWCYTSETVQCKGEENMCFFLTIITKVVGRRAKVQVFRGCTIKSVCDQGNFTYEKGDTVHQETMVCNKAR</sequence>
<dbReference type="Gene3D" id="2.10.60.10">
    <property type="entry name" value="CD59"/>
    <property type="match status" value="2"/>
</dbReference>
<dbReference type="Proteomes" id="UP000824782">
    <property type="component" value="Unassembled WGS sequence"/>
</dbReference>
<gene>
    <name evidence="4" type="ORF">GDO81_021230</name>
</gene>
<name>A0AAV6ZM71_ENGPU</name>
<evidence type="ECO:0000313" key="4">
    <source>
        <dbReference type="EMBL" id="KAG8549430.1"/>
    </source>
</evidence>
<dbReference type="SUPFAM" id="SSF57302">
    <property type="entry name" value="Snake toxin-like"/>
    <property type="match status" value="2"/>
</dbReference>
<proteinExistence type="predicted"/>
<keyword evidence="2" id="KW-0964">Secreted</keyword>
<dbReference type="InterPro" id="IPR045860">
    <property type="entry name" value="Snake_toxin-like_sf"/>
</dbReference>
<dbReference type="InterPro" id="IPR050918">
    <property type="entry name" value="CNF-like_PLA2_Inhibitor"/>
</dbReference>
<accession>A0AAV6ZM71</accession>
<dbReference type="PANTHER" id="PTHR20914">
    <property type="entry name" value="LY6/PLAUR DOMAIN-CONTAINING PROTEIN 8"/>
    <property type="match status" value="1"/>
</dbReference>
<evidence type="ECO:0000256" key="3">
    <source>
        <dbReference type="SAM" id="SignalP"/>
    </source>
</evidence>
<feature type="chain" id="PRO_5043496283" description="Sodefrin-like factor" evidence="3">
    <location>
        <begin position="20"/>
        <end position="198"/>
    </location>
</feature>
<keyword evidence="5" id="KW-1185">Reference proteome</keyword>
<reference evidence="4" key="1">
    <citation type="thesis" date="2020" institute="ProQuest LLC" country="789 East Eisenhower Parkway, Ann Arbor, MI, USA">
        <title>Comparative Genomics and Chromosome Evolution.</title>
        <authorList>
            <person name="Mudd A.B."/>
        </authorList>
    </citation>
    <scope>NUCLEOTIDE SEQUENCE</scope>
    <source>
        <strain evidence="4">237g6f4</strain>
        <tissue evidence="4">Blood</tissue>
    </source>
</reference>
<comment type="subcellular location">
    <subcellularLocation>
        <location evidence="1">Secreted</location>
    </subcellularLocation>
</comment>
<comment type="caution">
    <text evidence="4">The sequence shown here is derived from an EMBL/GenBank/DDBJ whole genome shotgun (WGS) entry which is preliminary data.</text>
</comment>
<feature type="signal peptide" evidence="3">
    <location>
        <begin position="1"/>
        <end position="19"/>
    </location>
</feature>
<protein>
    <recommendedName>
        <fullName evidence="6">Sodefrin-like factor</fullName>
    </recommendedName>
</protein>
<dbReference type="AlphaFoldDB" id="A0AAV6ZM71"/>